<dbReference type="Proteomes" id="UP000614721">
    <property type="component" value="Unassembled WGS sequence"/>
</dbReference>
<name>A0ABS0IXS2_9GAMM</name>
<organism evidence="1 2">
    <name type="scientific">Proteus alimentorum</name>
    <dbReference type="NCBI Taxonomy" id="1973495"/>
    <lineage>
        <taxon>Bacteria</taxon>
        <taxon>Pseudomonadati</taxon>
        <taxon>Pseudomonadota</taxon>
        <taxon>Gammaproteobacteria</taxon>
        <taxon>Enterobacterales</taxon>
        <taxon>Morganellaceae</taxon>
        <taxon>Proteus</taxon>
    </lineage>
</organism>
<dbReference type="EMBL" id="JADSJP010000030">
    <property type="protein sequence ID" value="MBG2880569.1"/>
    <property type="molecule type" value="Genomic_DNA"/>
</dbReference>
<accession>A0ABS0IXS2</accession>
<comment type="caution">
    <text evidence="1">The sequence shown here is derived from an EMBL/GenBank/DDBJ whole genome shotgun (WGS) entry which is preliminary data.</text>
</comment>
<sequence length="52" mass="5781">MLASLSQTQEIVDAISSASLLNVPFASHSVHKEKPQWLNNIFNDFLNNTNPV</sequence>
<dbReference type="SUPFAM" id="SSF53474">
    <property type="entry name" value="alpha/beta-Hydrolases"/>
    <property type="match status" value="1"/>
</dbReference>
<dbReference type="RefSeq" id="WP_196566728.1">
    <property type="nucleotide sequence ID" value="NZ_JADRYY010000007.1"/>
</dbReference>
<proteinExistence type="predicted"/>
<evidence type="ECO:0000313" key="1">
    <source>
        <dbReference type="EMBL" id="MBG2880569.1"/>
    </source>
</evidence>
<protein>
    <submittedName>
        <fullName evidence="1">Uncharacterized protein</fullName>
    </submittedName>
</protein>
<dbReference type="InterPro" id="IPR029058">
    <property type="entry name" value="AB_hydrolase_fold"/>
</dbReference>
<dbReference type="Gene3D" id="3.40.50.1820">
    <property type="entry name" value="alpha/beta hydrolase"/>
    <property type="match status" value="1"/>
</dbReference>
<keyword evidence="2" id="KW-1185">Reference proteome</keyword>
<evidence type="ECO:0000313" key="2">
    <source>
        <dbReference type="Proteomes" id="UP000614721"/>
    </source>
</evidence>
<gene>
    <name evidence="1" type="ORF">I4902_15015</name>
</gene>
<reference evidence="1 2" key="1">
    <citation type="submission" date="2020-11" db="EMBL/GenBank/DDBJ databases">
        <title>Enhanced detection system for hospital associated transmission using whole genome sequencing surveillance.</title>
        <authorList>
            <person name="Harrison L.H."/>
            <person name="Van Tyne D."/>
            <person name="Marsh J.W."/>
            <person name="Griffith M.P."/>
            <person name="Snyder D.J."/>
            <person name="Cooper V.S."/>
            <person name="Mustapha M."/>
        </authorList>
    </citation>
    <scope>NUCLEOTIDE SEQUENCE [LARGE SCALE GENOMIC DNA]</scope>
    <source>
        <strain evidence="1 2">PR00075</strain>
    </source>
</reference>